<evidence type="ECO:0000256" key="3">
    <source>
        <dbReference type="ARBA" id="ARBA00022764"/>
    </source>
</evidence>
<dbReference type="GO" id="GO:0042277">
    <property type="term" value="F:peptide binding"/>
    <property type="evidence" value="ECO:0007669"/>
    <property type="project" value="InterPro"/>
</dbReference>
<evidence type="ECO:0000256" key="6">
    <source>
        <dbReference type="ARBA" id="ARBA00023235"/>
    </source>
</evidence>
<keyword evidence="4 7" id="KW-0697">Rotamase</keyword>
<dbReference type="Pfam" id="PF13616">
    <property type="entry name" value="Rotamase_3"/>
    <property type="match status" value="1"/>
</dbReference>
<evidence type="ECO:0000256" key="2">
    <source>
        <dbReference type="ARBA" id="ARBA00022737"/>
    </source>
</evidence>
<comment type="caution">
    <text evidence="9">The sequence shown here is derived from an EMBL/GenBank/DDBJ whole genome shotgun (WGS) entry which is preliminary data.</text>
</comment>
<keyword evidence="3 7" id="KW-0574">Periplasm</keyword>
<comment type="catalytic activity">
    <reaction evidence="7">
        <text>[protein]-peptidylproline (omega=180) = [protein]-peptidylproline (omega=0)</text>
        <dbReference type="Rhea" id="RHEA:16237"/>
        <dbReference type="Rhea" id="RHEA-COMP:10747"/>
        <dbReference type="Rhea" id="RHEA-COMP:10748"/>
        <dbReference type="ChEBI" id="CHEBI:83833"/>
        <dbReference type="ChEBI" id="CHEBI:83834"/>
        <dbReference type="EC" id="5.2.1.8"/>
    </reaction>
</comment>
<evidence type="ECO:0000256" key="4">
    <source>
        <dbReference type="ARBA" id="ARBA00023110"/>
    </source>
</evidence>
<protein>
    <recommendedName>
        <fullName evidence="7">Chaperone SurA</fullName>
    </recommendedName>
    <alternativeName>
        <fullName evidence="7">Peptidyl-prolyl cis-trans isomerase SurA</fullName>
        <shortName evidence="7">PPIase SurA</shortName>
        <ecNumber evidence="7">5.2.1.8</ecNumber>
    </alternativeName>
    <alternativeName>
        <fullName evidence="7">Rotamase SurA</fullName>
    </alternativeName>
</protein>
<dbReference type="EMBL" id="VENC01000003">
    <property type="protein sequence ID" value="MTI97671.1"/>
    <property type="molecule type" value="Genomic_DNA"/>
</dbReference>
<dbReference type="SUPFAM" id="SSF109998">
    <property type="entry name" value="Triger factor/SurA peptide-binding domain-like"/>
    <property type="match status" value="1"/>
</dbReference>
<dbReference type="SUPFAM" id="SSF54534">
    <property type="entry name" value="FKBP-like"/>
    <property type="match status" value="2"/>
</dbReference>
<feature type="chain" id="PRO_5033187980" description="Chaperone SurA" evidence="7">
    <location>
        <begin position="27"/>
        <end position="446"/>
    </location>
</feature>
<dbReference type="InterPro" id="IPR000297">
    <property type="entry name" value="PPIase_PpiC"/>
</dbReference>
<evidence type="ECO:0000256" key="7">
    <source>
        <dbReference type="HAMAP-Rule" id="MF_01183"/>
    </source>
</evidence>
<dbReference type="PANTHER" id="PTHR47637">
    <property type="entry name" value="CHAPERONE SURA"/>
    <property type="match status" value="1"/>
</dbReference>
<name>A0A844HY83_9GAMM</name>
<dbReference type="GO" id="GO:0050821">
    <property type="term" value="P:protein stabilization"/>
    <property type="evidence" value="ECO:0007669"/>
    <property type="project" value="InterPro"/>
</dbReference>
<dbReference type="AlphaFoldDB" id="A0A844HY83"/>
<dbReference type="InterPro" id="IPR015391">
    <property type="entry name" value="SurA_N"/>
</dbReference>
<feature type="signal peptide" evidence="7">
    <location>
        <begin position="1"/>
        <end position="26"/>
    </location>
</feature>
<proteinExistence type="inferred from homology"/>
<organism evidence="9 10">
    <name type="scientific">Marinobacter adhaerens</name>
    <dbReference type="NCBI Taxonomy" id="1033846"/>
    <lineage>
        <taxon>Bacteria</taxon>
        <taxon>Pseudomonadati</taxon>
        <taxon>Pseudomonadota</taxon>
        <taxon>Gammaproteobacteria</taxon>
        <taxon>Pseudomonadales</taxon>
        <taxon>Marinobacteraceae</taxon>
        <taxon>Marinobacter</taxon>
    </lineage>
</organism>
<comment type="domain">
    <text evidence="7">The PPIase activity resides only in the second parvulin domain. The N-terminal region and the C-terminal tail are necessary and sufficient for the chaperone activity of SurA. The PPIase activity is dispensable for SurA to function as a chaperone. The N-terminal region and the C-terminal tail are also required for porin recognition.</text>
</comment>
<dbReference type="InterPro" id="IPR027304">
    <property type="entry name" value="Trigger_fact/SurA_dom_sf"/>
</dbReference>
<evidence type="ECO:0000256" key="1">
    <source>
        <dbReference type="ARBA" id="ARBA00022729"/>
    </source>
</evidence>
<evidence type="ECO:0000313" key="10">
    <source>
        <dbReference type="Proteomes" id="UP000431462"/>
    </source>
</evidence>
<dbReference type="GO" id="GO:0003755">
    <property type="term" value="F:peptidyl-prolyl cis-trans isomerase activity"/>
    <property type="evidence" value="ECO:0007669"/>
    <property type="project" value="UniProtKB-UniRule"/>
</dbReference>
<dbReference type="PROSITE" id="PS50198">
    <property type="entry name" value="PPIC_PPIASE_2"/>
    <property type="match status" value="2"/>
</dbReference>
<dbReference type="Gene3D" id="1.10.4030.10">
    <property type="entry name" value="Porin chaperone SurA, peptide-binding domain"/>
    <property type="match status" value="1"/>
</dbReference>
<dbReference type="InterPro" id="IPR046357">
    <property type="entry name" value="PPIase_dom_sf"/>
</dbReference>
<dbReference type="Pfam" id="PF00639">
    <property type="entry name" value="Rotamase"/>
    <property type="match status" value="1"/>
</dbReference>
<dbReference type="GO" id="GO:0030288">
    <property type="term" value="C:outer membrane-bounded periplasmic space"/>
    <property type="evidence" value="ECO:0007669"/>
    <property type="project" value="InterPro"/>
</dbReference>
<dbReference type="InterPro" id="IPR023058">
    <property type="entry name" value="PPIase_PpiC_CS"/>
</dbReference>
<dbReference type="GO" id="GO:0051082">
    <property type="term" value="F:unfolded protein binding"/>
    <property type="evidence" value="ECO:0007669"/>
    <property type="project" value="UniProtKB-UniRule"/>
</dbReference>
<evidence type="ECO:0000259" key="8">
    <source>
        <dbReference type="PROSITE" id="PS50198"/>
    </source>
</evidence>
<feature type="domain" description="PpiC" evidence="8">
    <location>
        <begin position="288"/>
        <end position="387"/>
    </location>
</feature>
<feature type="domain" description="PpiC" evidence="8">
    <location>
        <begin position="177"/>
        <end position="278"/>
    </location>
</feature>
<keyword evidence="2 7" id="KW-0677">Repeat</keyword>
<keyword evidence="6 7" id="KW-0413">Isomerase</keyword>
<gene>
    <name evidence="7" type="primary">surA</name>
    <name evidence="9" type="ORF">FH752_03515</name>
</gene>
<dbReference type="PROSITE" id="PS01096">
    <property type="entry name" value="PPIC_PPIASE_1"/>
    <property type="match status" value="1"/>
</dbReference>
<dbReference type="HAMAP" id="MF_01183">
    <property type="entry name" value="Chaperone_SurA"/>
    <property type="match status" value="1"/>
</dbReference>
<dbReference type="Gene3D" id="3.10.50.40">
    <property type="match status" value="2"/>
</dbReference>
<dbReference type="InterPro" id="IPR023034">
    <property type="entry name" value="PPIase_SurA"/>
</dbReference>
<comment type="function">
    <text evidence="7">Chaperone involved in the correct folding and assembly of outer membrane proteins. Recognizes specific patterns of aromatic residues and the orientation of their side chains, which are found more frequently in integral outer membrane proteins. May act in both early periplasmic and late outer membrane-associated steps of protein maturation.</text>
</comment>
<comment type="subcellular location">
    <subcellularLocation>
        <location evidence="7">Periplasm</location>
    </subcellularLocation>
    <text evidence="7">Is capable of associating with the outer membrane.</text>
</comment>
<dbReference type="Proteomes" id="UP000431462">
    <property type="component" value="Unassembled WGS sequence"/>
</dbReference>
<dbReference type="GO" id="GO:0043165">
    <property type="term" value="P:Gram-negative-bacterium-type cell outer membrane assembly"/>
    <property type="evidence" value="ECO:0007669"/>
    <property type="project" value="InterPro"/>
</dbReference>
<keyword evidence="5 7" id="KW-0143">Chaperone</keyword>
<evidence type="ECO:0000256" key="5">
    <source>
        <dbReference type="ARBA" id="ARBA00023186"/>
    </source>
</evidence>
<sequence length="446" mass="50015" precursor="true">MKATLRHGVKALLVLLAVLAPLSVQAERKLLDQVVAIVDEDVILQTELEARISTITSRLSAQGTALPPRQILEERVLDQLITESIQMQMADRAGMRISDNELNETMANIAERNGMSLAQFENQLAAEGVSYNQAREQIRREMLTSRVQQRQVGNRVRVTDREVENYLESLEARGGNNAQYRLAYIFVSVDDPSDEAEVDAAREKAQRLRNEIASGRDFREVAVAESDASNALEGGDMGWRAEGQLPSLVAPVVPELPVGQPSEVLENNSGFHLVMVMDKRGGEQQQLIRQHRVRHILVRPSEATTDSQAETMIRDLYQQLQNGASFSALAKEYSDDPVSGSDGGNLGWVSPGQMVPAFEQAMLNADIGEFQGPFRSQFGWHILQVQERRQKDISGDVRDAEARQAIYRRKFETELQNWLQEIRDEAFIEFKGEYAKDEPAEQEPVS</sequence>
<accession>A0A844HY83</accession>
<evidence type="ECO:0000313" key="9">
    <source>
        <dbReference type="EMBL" id="MTI97671.1"/>
    </source>
</evidence>
<reference evidence="9 10" key="1">
    <citation type="submission" date="2019-06" db="EMBL/GenBank/DDBJ databases">
        <title>Enrichment of Autotrophic Halophilic Microorganisms from Red Sea Brine Pool Using Microbial Electrosynthesis System.</title>
        <authorList>
            <person name="Alqahtani M.F."/>
            <person name="Bajracharya S."/>
            <person name="Katuri K.P."/>
            <person name="Ali M."/>
            <person name="Saikaly P.E."/>
        </authorList>
    </citation>
    <scope>NUCLEOTIDE SEQUENCE [LARGE SCALE GENOMIC DNA]</scope>
    <source>
        <strain evidence="9">MES15</strain>
    </source>
</reference>
<dbReference type="Pfam" id="PF09312">
    <property type="entry name" value="SurA_N"/>
    <property type="match status" value="1"/>
</dbReference>
<dbReference type="GO" id="GO:0006457">
    <property type="term" value="P:protein folding"/>
    <property type="evidence" value="ECO:0007669"/>
    <property type="project" value="UniProtKB-UniRule"/>
</dbReference>
<keyword evidence="1 7" id="KW-0732">Signal</keyword>
<dbReference type="PANTHER" id="PTHR47637:SF1">
    <property type="entry name" value="CHAPERONE SURA"/>
    <property type="match status" value="1"/>
</dbReference>
<dbReference type="InterPro" id="IPR050280">
    <property type="entry name" value="OMP_Chaperone_SurA"/>
</dbReference>
<dbReference type="EC" id="5.2.1.8" evidence="7"/>